<keyword evidence="2" id="KW-0472">Membrane</keyword>
<protein>
    <recommendedName>
        <fullName evidence="6">p-hydroxybenzoic acid efflux pump subunit AaeB</fullName>
    </recommendedName>
</protein>
<feature type="region of interest" description="Disordered" evidence="1">
    <location>
        <begin position="23"/>
        <end position="50"/>
    </location>
</feature>
<keyword evidence="5" id="KW-1185">Reference proteome</keyword>
<feature type="transmembrane region" description="Helical" evidence="2">
    <location>
        <begin position="214"/>
        <end position="230"/>
    </location>
</feature>
<keyword evidence="2" id="KW-0812">Transmembrane</keyword>
<organism evidence="4 5">
    <name type="scientific">Durusdinium trenchii</name>
    <dbReference type="NCBI Taxonomy" id="1381693"/>
    <lineage>
        <taxon>Eukaryota</taxon>
        <taxon>Sar</taxon>
        <taxon>Alveolata</taxon>
        <taxon>Dinophyceae</taxon>
        <taxon>Suessiales</taxon>
        <taxon>Symbiodiniaceae</taxon>
        <taxon>Durusdinium</taxon>
    </lineage>
</organism>
<sequence length="714" mass="77449">MPDRRWRRSFFWFMSWRRNSSKAKPRSCAKRGSWTGATRRKRRGATPEDGLGSLSTWNMWNLRESKTDLRHPLLQRRKSSDALVSALPGAFNPCVCQELSELMLAALHLRWRSSLKVSLSYGLALILDYTYGLDSVLVCTVAYLCSYGSQYSGGSLRRAILRGVGVSAGATVGSVLRTLCVLSSSIPWQLVATLLIMLAWTFLSTLVNFRGGPYAYAGFCAAFTAIKFLSSTGPGGIQLSTTITSSMWACLLAVVVETCVLPIDARDLLQGRIVAGLVGVWAVLPALVTADESVVMSVKEDYGRCKTGVSSWPDLTERLKKAGAYDKYLEWREGYMRWRMGESSGAKGEIAVLAAKSVPAPKASASGASGPAPRAEAKRCNSEMNSFQPRDPAPHFASKHLEENTPKEGIQLAVAMPEAVIEAIPEVTAVIENVALPMQMQSLKVLLEESEMASTLSLKRVSLASIQEVLDEIQEVLAPTEELALQAAERLDGLKLDGNAWCSLADRLRIMRLWLTMLGRITKRLGHGCSLTDLIGRGRVGEASSAAEDLLLAVGETLTATARCVAGAVPLPRECTKLEARLRTSRQGLLAALSCRVSQGRGELAAEVLSLSAGHALMALLGDAGRCLALSVRIVSSASHSPDGTGISDSPKRKELERNVSAMSQAFPALPDLTERLKQQGQYEKYIKWREGYMQWRSGGISGSKGEIVENSTT</sequence>
<evidence type="ECO:0000256" key="2">
    <source>
        <dbReference type="SAM" id="Phobius"/>
    </source>
</evidence>
<comment type="caution">
    <text evidence="4">The sequence shown here is derived from an EMBL/GenBank/DDBJ whole genome shotgun (WGS) entry which is preliminary data.</text>
</comment>
<feature type="transmembrane region" description="Helical" evidence="2">
    <location>
        <begin position="273"/>
        <end position="290"/>
    </location>
</feature>
<evidence type="ECO:0000313" key="3">
    <source>
        <dbReference type="EMBL" id="CAK9029131.1"/>
    </source>
</evidence>
<reference evidence="4 5" key="1">
    <citation type="submission" date="2024-02" db="EMBL/GenBank/DDBJ databases">
        <authorList>
            <person name="Chen Y."/>
            <person name="Shah S."/>
            <person name="Dougan E. K."/>
            <person name="Thang M."/>
            <person name="Chan C."/>
        </authorList>
    </citation>
    <scope>NUCLEOTIDE SEQUENCE [LARGE SCALE GENOMIC DNA]</scope>
</reference>
<feature type="transmembrane region" description="Helical" evidence="2">
    <location>
        <begin position="159"/>
        <end position="176"/>
    </location>
</feature>
<evidence type="ECO:0000256" key="1">
    <source>
        <dbReference type="SAM" id="MobiDB-lite"/>
    </source>
</evidence>
<dbReference type="Proteomes" id="UP001642464">
    <property type="component" value="Unassembled WGS sequence"/>
</dbReference>
<feature type="transmembrane region" description="Helical" evidence="2">
    <location>
        <begin position="188"/>
        <end position="207"/>
    </location>
</feature>
<dbReference type="EMBL" id="CAXAMM010012559">
    <property type="protein sequence ID" value="CAK9029232.1"/>
    <property type="molecule type" value="Genomic_DNA"/>
</dbReference>
<gene>
    <name evidence="3" type="ORF">SCF082_LOCUS18654</name>
    <name evidence="4" type="ORF">SCF082_LOCUS18699</name>
</gene>
<evidence type="ECO:0008006" key="6">
    <source>
        <dbReference type="Google" id="ProtNLM"/>
    </source>
</evidence>
<feature type="transmembrane region" description="Helical" evidence="2">
    <location>
        <begin position="242"/>
        <end position="261"/>
    </location>
</feature>
<evidence type="ECO:0000313" key="4">
    <source>
        <dbReference type="EMBL" id="CAK9029232.1"/>
    </source>
</evidence>
<dbReference type="EMBL" id="CAXAMM010012547">
    <property type="protein sequence ID" value="CAK9029131.1"/>
    <property type="molecule type" value="Genomic_DNA"/>
</dbReference>
<proteinExistence type="predicted"/>
<keyword evidence="2" id="KW-1133">Transmembrane helix</keyword>
<evidence type="ECO:0000313" key="5">
    <source>
        <dbReference type="Proteomes" id="UP001642464"/>
    </source>
</evidence>
<accession>A0ABP0KQU5</accession>
<name>A0ABP0KQU5_9DINO</name>